<keyword evidence="4 5" id="KW-0472">Membrane</keyword>
<gene>
    <name evidence="7" type="primary">DCSTAMP</name>
</gene>
<dbReference type="GO" id="GO:0005789">
    <property type="term" value="C:endoplasmic reticulum membrane"/>
    <property type="evidence" value="ECO:0007669"/>
    <property type="project" value="Ensembl"/>
</dbReference>
<dbReference type="GO" id="GO:0071356">
    <property type="term" value="P:cellular response to tumor necrosis factor"/>
    <property type="evidence" value="ECO:0007669"/>
    <property type="project" value="Ensembl"/>
</dbReference>
<dbReference type="GO" id="GO:0030308">
    <property type="term" value="P:negative regulation of cell growth"/>
    <property type="evidence" value="ECO:0007669"/>
    <property type="project" value="Ensembl"/>
</dbReference>
<dbReference type="InterPro" id="IPR051856">
    <property type="entry name" value="CSR-E3_Ligase_Protein"/>
</dbReference>
<evidence type="ECO:0000259" key="6">
    <source>
        <dbReference type="Pfam" id="PF07782"/>
    </source>
</evidence>
<evidence type="ECO:0000256" key="4">
    <source>
        <dbReference type="ARBA" id="ARBA00023136"/>
    </source>
</evidence>
<dbReference type="GO" id="GO:0045657">
    <property type="term" value="P:positive regulation of monocyte differentiation"/>
    <property type="evidence" value="ECO:0007669"/>
    <property type="project" value="Ensembl"/>
</dbReference>
<dbReference type="AlphaFoldDB" id="A0A8D0GZQ4"/>
<feature type="transmembrane region" description="Helical" evidence="5">
    <location>
        <begin position="57"/>
        <end position="76"/>
    </location>
</feature>
<feature type="domain" description="Dendritic cell-specific transmembrane protein-like" evidence="6">
    <location>
        <begin position="241"/>
        <end position="383"/>
    </location>
</feature>
<keyword evidence="3 5" id="KW-1133">Transmembrane helix</keyword>
<dbReference type="GeneTree" id="ENSGT00940000153269"/>
<dbReference type="GO" id="GO:0036006">
    <property type="term" value="P:cellular response to macrophage colony-stimulating factor stimulus"/>
    <property type="evidence" value="ECO:0007669"/>
    <property type="project" value="Ensembl"/>
</dbReference>
<dbReference type="Proteomes" id="UP000694392">
    <property type="component" value="Unplaced"/>
</dbReference>
<protein>
    <submittedName>
        <fullName evidence="7">Dendrocyte expressed seven transmembrane protein</fullName>
    </submittedName>
</protein>
<name>A0A8D0GZQ4_SPHPU</name>
<evidence type="ECO:0000256" key="1">
    <source>
        <dbReference type="ARBA" id="ARBA00004141"/>
    </source>
</evidence>
<keyword evidence="8" id="KW-1185">Reference proteome</keyword>
<dbReference type="GO" id="GO:0043011">
    <property type="term" value="P:myeloid dendritic cell differentiation"/>
    <property type="evidence" value="ECO:0007669"/>
    <property type="project" value="Ensembl"/>
</dbReference>
<dbReference type="GO" id="GO:0061025">
    <property type="term" value="P:membrane fusion"/>
    <property type="evidence" value="ECO:0007669"/>
    <property type="project" value="Ensembl"/>
</dbReference>
<keyword evidence="2 5" id="KW-0812">Transmembrane</keyword>
<evidence type="ECO:0000256" key="5">
    <source>
        <dbReference type="SAM" id="Phobius"/>
    </source>
</evidence>
<dbReference type="GO" id="GO:0071353">
    <property type="term" value="P:cellular response to interleukin-4"/>
    <property type="evidence" value="ECO:0007669"/>
    <property type="project" value="Ensembl"/>
</dbReference>
<evidence type="ECO:0000313" key="7">
    <source>
        <dbReference type="Ensembl" id="ENSSPUP00000012021.1"/>
    </source>
</evidence>
<evidence type="ECO:0000256" key="2">
    <source>
        <dbReference type="ARBA" id="ARBA00022692"/>
    </source>
</evidence>
<dbReference type="GO" id="GO:0009986">
    <property type="term" value="C:cell surface"/>
    <property type="evidence" value="ECO:0007669"/>
    <property type="project" value="Ensembl"/>
</dbReference>
<dbReference type="InterPro" id="IPR012858">
    <property type="entry name" value="DC_STAMP-like"/>
</dbReference>
<dbReference type="PANTHER" id="PTHR21041">
    <property type="entry name" value="DENDRITIC CELL-SPECIFIC TRANSMEMBRANE PROTEIN"/>
    <property type="match status" value="1"/>
</dbReference>
<dbReference type="OMA" id="CFKHLRC"/>
<accession>A0A8D0GZQ4</accession>
<dbReference type="Ensembl" id="ENSSPUT00000012824.1">
    <property type="protein sequence ID" value="ENSSPUP00000012026.1"/>
    <property type="gene ID" value="ENSSPUG00000009226.1"/>
</dbReference>
<organism evidence="7 8">
    <name type="scientific">Sphenodon punctatus</name>
    <name type="common">Tuatara</name>
    <name type="synonym">Hatteria punctata</name>
    <dbReference type="NCBI Taxonomy" id="8508"/>
    <lineage>
        <taxon>Eukaryota</taxon>
        <taxon>Metazoa</taxon>
        <taxon>Chordata</taxon>
        <taxon>Craniata</taxon>
        <taxon>Vertebrata</taxon>
        <taxon>Euteleostomi</taxon>
        <taxon>Lepidosauria</taxon>
        <taxon>Sphenodontia</taxon>
        <taxon>Sphenodontidae</taxon>
        <taxon>Sphenodon</taxon>
    </lineage>
</organism>
<feature type="transmembrane region" description="Helical" evidence="5">
    <location>
        <begin position="295"/>
        <end position="320"/>
    </location>
</feature>
<dbReference type="GO" id="GO:0034241">
    <property type="term" value="P:positive regulation of macrophage fusion"/>
    <property type="evidence" value="ECO:0007669"/>
    <property type="project" value="Ensembl"/>
</dbReference>
<dbReference type="GO" id="GO:0045780">
    <property type="term" value="P:positive regulation of bone resorption"/>
    <property type="evidence" value="ECO:0007669"/>
    <property type="project" value="Ensembl"/>
</dbReference>
<reference evidence="7" key="1">
    <citation type="submission" date="2025-05" db="UniProtKB">
        <authorList>
            <consortium name="Ensembl"/>
        </authorList>
    </citation>
    <scope>IDENTIFICATION</scope>
</reference>
<dbReference type="Ensembl" id="ENSSPUT00000012819.1">
    <property type="protein sequence ID" value="ENSSPUP00000012021.1"/>
    <property type="gene ID" value="ENSSPUG00000009226.1"/>
</dbReference>
<feature type="transmembrane region" description="Helical" evidence="5">
    <location>
        <begin position="29"/>
        <end position="51"/>
    </location>
</feature>
<dbReference type="GO" id="GO:0010008">
    <property type="term" value="C:endosome membrane"/>
    <property type="evidence" value="ECO:0007669"/>
    <property type="project" value="Ensembl"/>
</dbReference>
<comment type="subcellular location">
    <subcellularLocation>
        <location evidence="1">Membrane</location>
        <topology evidence="1">Multi-pass membrane protein</topology>
    </subcellularLocation>
</comment>
<evidence type="ECO:0000256" key="3">
    <source>
        <dbReference type="ARBA" id="ARBA00022989"/>
    </source>
</evidence>
<evidence type="ECO:0000313" key="8">
    <source>
        <dbReference type="Proteomes" id="UP000694392"/>
    </source>
</evidence>
<dbReference type="PANTHER" id="PTHR21041:SF2">
    <property type="entry name" value="DENDRITIC CELL-SPECIFIC TRANSMEMBRANE PROTEIN"/>
    <property type="match status" value="1"/>
</dbReference>
<dbReference type="Pfam" id="PF07782">
    <property type="entry name" value="DC_STAMP"/>
    <property type="match status" value="1"/>
</dbReference>
<proteinExistence type="predicted"/>
<sequence>MSVFASLSQHVWKLFVSERKSGWKNVVQLFAVCCTVSLIASLFLFLGLYSFLTNYPMVAFVSWAFVWFGLSIWLCLSKHMRCFSTLFLLSCGLREGRNALITAGTGVLVSGNIQNIFHNLKQLADSISCNLKAQKFTFLNQYIDAIRWILRHSKLSGNLFEGVVSLHDGLNVSCSISDDSLKQKLNNTKLQIQNVANSITSILVVQPYVSKRLLPLIGILLVLWGTHLFIRKFLDTHNTKFKNTYITDSFIKFDEQQRQQQKPCVLPLSKKEMKKYVVVPSFCQTPKERKSIRRFFLPVLANLCIWALFAGIDYLIYWLIFSVNKHLQDIPELEVHLNLFYHKNKDRNIIFNGGEVVQNNNSFKIQLFEPSCIPKSEIPLSTTAEMKRIQYLHAKLLRKRSKLLQGKGKRKWRSCARFHFWFPIFQAMRTVWKKQKDTGKENNV</sequence>
<dbReference type="GO" id="GO:0072675">
    <property type="term" value="P:osteoclast fusion"/>
    <property type="evidence" value="ECO:0007669"/>
    <property type="project" value="Ensembl"/>
</dbReference>